<dbReference type="GO" id="GO:0003700">
    <property type="term" value="F:DNA-binding transcription factor activity"/>
    <property type="evidence" value="ECO:0007669"/>
    <property type="project" value="TreeGrafter"/>
</dbReference>
<organism evidence="1">
    <name type="scientific">hydrothermal vent metagenome</name>
    <dbReference type="NCBI Taxonomy" id="652676"/>
    <lineage>
        <taxon>unclassified sequences</taxon>
        <taxon>metagenomes</taxon>
        <taxon>ecological metagenomes</taxon>
    </lineage>
</organism>
<dbReference type="InterPro" id="IPR036388">
    <property type="entry name" value="WH-like_DNA-bd_sf"/>
</dbReference>
<protein>
    <recommendedName>
        <fullName evidence="2">Rrf2 family transcriptional regulator</fullName>
    </recommendedName>
</protein>
<gene>
    <name evidence="1" type="ORF">MNBD_BACTEROID05-749</name>
</gene>
<dbReference type="InterPro" id="IPR000944">
    <property type="entry name" value="Tscrpt_reg_Rrf2"/>
</dbReference>
<sequence length="89" mass="10102">MAKKFLTAIPGPGGGYRLNDHPKDVSLYDIIVAVDGDKMFDRCIMGLSKCSDDKPCPIHTTWKKLKESMLEEMKSKDLEELMKAVEKKR</sequence>
<dbReference type="PANTHER" id="PTHR33221:SF15">
    <property type="entry name" value="HTH-TYPE TRANSCRIPTIONAL REGULATOR YWGB-RELATED"/>
    <property type="match status" value="1"/>
</dbReference>
<dbReference type="AlphaFoldDB" id="A0A3B0U647"/>
<dbReference type="PROSITE" id="PS51197">
    <property type="entry name" value="HTH_RRF2_2"/>
    <property type="match status" value="1"/>
</dbReference>
<dbReference type="PANTHER" id="PTHR33221">
    <property type="entry name" value="WINGED HELIX-TURN-HELIX TRANSCRIPTIONAL REGULATOR, RRF2 FAMILY"/>
    <property type="match status" value="1"/>
</dbReference>
<evidence type="ECO:0008006" key="2">
    <source>
        <dbReference type="Google" id="ProtNLM"/>
    </source>
</evidence>
<dbReference type="Gene3D" id="1.10.10.10">
    <property type="entry name" value="Winged helix-like DNA-binding domain superfamily/Winged helix DNA-binding domain"/>
    <property type="match status" value="1"/>
</dbReference>
<name>A0A3B0U647_9ZZZZ</name>
<accession>A0A3B0U647</accession>
<dbReference type="SUPFAM" id="SSF46785">
    <property type="entry name" value="Winged helix' DNA-binding domain"/>
    <property type="match status" value="1"/>
</dbReference>
<dbReference type="EMBL" id="UOEN01000516">
    <property type="protein sequence ID" value="VAW19959.1"/>
    <property type="molecule type" value="Genomic_DNA"/>
</dbReference>
<proteinExistence type="predicted"/>
<dbReference type="Pfam" id="PF02082">
    <property type="entry name" value="Rrf2"/>
    <property type="match status" value="1"/>
</dbReference>
<dbReference type="InterPro" id="IPR036390">
    <property type="entry name" value="WH_DNA-bd_sf"/>
</dbReference>
<dbReference type="GO" id="GO:0005829">
    <property type="term" value="C:cytosol"/>
    <property type="evidence" value="ECO:0007669"/>
    <property type="project" value="TreeGrafter"/>
</dbReference>
<evidence type="ECO:0000313" key="1">
    <source>
        <dbReference type="EMBL" id="VAW19959.1"/>
    </source>
</evidence>
<reference evidence="1" key="1">
    <citation type="submission" date="2018-06" db="EMBL/GenBank/DDBJ databases">
        <authorList>
            <person name="Zhirakovskaya E."/>
        </authorList>
    </citation>
    <scope>NUCLEOTIDE SEQUENCE</scope>
</reference>